<organism evidence="4 5">
    <name type="scientific">Claviceps pusilla</name>
    <dbReference type="NCBI Taxonomy" id="123648"/>
    <lineage>
        <taxon>Eukaryota</taxon>
        <taxon>Fungi</taxon>
        <taxon>Dikarya</taxon>
        <taxon>Ascomycota</taxon>
        <taxon>Pezizomycotina</taxon>
        <taxon>Sordariomycetes</taxon>
        <taxon>Hypocreomycetidae</taxon>
        <taxon>Hypocreales</taxon>
        <taxon>Clavicipitaceae</taxon>
        <taxon>Claviceps</taxon>
    </lineage>
</organism>
<dbReference type="InterPro" id="IPR050987">
    <property type="entry name" value="AtrR-like"/>
</dbReference>
<evidence type="ECO:0000313" key="5">
    <source>
        <dbReference type="Proteomes" id="UP000748025"/>
    </source>
</evidence>
<comment type="caution">
    <text evidence="4">The sequence shown here is derived from an EMBL/GenBank/DDBJ whole genome shotgun (WGS) entry which is preliminary data.</text>
</comment>
<evidence type="ECO:0000256" key="1">
    <source>
        <dbReference type="ARBA" id="ARBA00023242"/>
    </source>
</evidence>
<proteinExistence type="predicted"/>
<evidence type="ECO:0000256" key="2">
    <source>
        <dbReference type="SAM" id="MobiDB-lite"/>
    </source>
</evidence>
<dbReference type="GO" id="GO:0008270">
    <property type="term" value="F:zinc ion binding"/>
    <property type="evidence" value="ECO:0007669"/>
    <property type="project" value="InterPro"/>
</dbReference>
<accession>A0A9P7N3Z6</accession>
<dbReference type="CDD" id="cd12148">
    <property type="entry name" value="fungal_TF_MHR"/>
    <property type="match status" value="1"/>
</dbReference>
<dbReference type="PANTHER" id="PTHR46910:SF5">
    <property type="entry name" value="ZN(II)2CYS6 TRANSCRIPTION FACTOR (EUROFUNG)"/>
    <property type="match status" value="1"/>
</dbReference>
<gene>
    <name evidence="4" type="ORF">E4U43_004394</name>
</gene>
<sequence>MAASKTPRSASEQATGQPSEGADNSDTTYDRLQQLIPSRSHNSVRAIAELLEEYTEAWQASEAFDKLSEAPIAEFFVFSLNLTLAKEKMLIFTVPLDVVEQLASSRPHHVQDRSWLVMFYSIAIHVVEHGKGHKQSSSTLSKLRKNLWKAFNDVRLLIEPSPARTQALIILATYVEEFMTPCVCWSLITKACTMLQALGIIHWRLDSAASDLRTLLFWRLNMLDKALALILCRTPTFHREMANEIPLPALNKLVHSQPNRTTDSAPPALFEAHYCHQMHLFSRIMADVWHALYGQDTEKVLAVKERLELWYQQAKEVIEAAALVEKPLLTANKAASMDLGLQTLHFQYLSLLVLLTVSSRQLRSQSTQPSQEMLNLLPKLGDAVSDQRGGPYACLLWQYLHCPLAAFGALWGEIVIKTTTNLEQSLKSLEAIEHLPLFLGKLASRNALAARLQSITARIVEQARMILNSHGRGASPPTWKEDNRSHGLGYC</sequence>
<keyword evidence="1" id="KW-0539">Nucleus</keyword>
<protein>
    <recommendedName>
        <fullName evidence="3">Xylanolytic transcriptional activator regulatory domain-containing protein</fullName>
    </recommendedName>
</protein>
<feature type="region of interest" description="Disordered" evidence="2">
    <location>
        <begin position="1"/>
        <end position="28"/>
    </location>
</feature>
<evidence type="ECO:0000259" key="3">
    <source>
        <dbReference type="SMART" id="SM00906"/>
    </source>
</evidence>
<reference evidence="4" key="1">
    <citation type="journal article" date="2020" name="bioRxiv">
        <title>Whole genome comparisons of ergot fungi reveals the divergence and evolution of species within the genus Claviceps are the result of varying mechanisms driving genome evolution and host range expansion.</title>
        <authorList>
            <person name="Wyka S.A."/>
            <person name="Mondo S.J."/>
            <person name="Liu M."/>
            <person name="Dettman J."/>
            <person name="Nalam V."/>
            <person name="Broders K.D."/>
        </authorList>
    </citation>
    <scope>NUCLEOTIDE SEQUENCE</scope>
    <source>
        <strain evidence="4">CCC 602</strain>
    </source>
</reference>
<dbReference type="AlphaFoldDB" id="A0A9P7N3Z6"/>
<keyword evidence="5" id="KW-1185">Reference proteome</keyword>
<dbReference type="InterPro" id="IPR007219">
    <property type="entry name" value="XnlR_reg_dom"/>
</dbReference>
<dbReference type="GO" id="GO:0003700">
    <property type="term" value="F:DNA-binding transcription factor activity"/>
    <property type="evidence" value="ECO:0007669"/>
    <property type="project" value="InterPro"/>
</dbReference>
<dbReference type="GO" id="GO:0003677">
    <property type="term" value="F:DNA binding"/>
    <property type="evidence" value="ECO:0007669"/>
    <property type="project" value="InterPro"/>
</dbReference>
<name>A0A9P7N3Z6_9HYPO</name>
<dbReference type="GO" id="GO:0006351">
    <property type="term" value="P:DNA-templated transcription"/>
    <property type="evidence" value="ECO:0007669"/>
    <property type="project" value="InterPro"/>
</dbReference>
<dbReference type="Proteomes" id="UP000748025">
    <property type="component" value="Unassembled WGS sequence"/>
</dbReference>
<dbReference type="PANTHER" id="PTHR46910">
    <property type="entry name" value="TRANSCRIPTION FACTOR PDR1"/>
    <property type="match status" value="1"/>
</dbReference>
<evidence type="ECO:0000313" key="4">
    <source>
        <dbReference type="EMBL" id="KAG5989980.1"/>
    </source>
</evidence>
<dbReference type="EMBL" id="SRPW01002859">
    <property type="protein sequence ID" value="KAG5989980.1"/>
    <property type="molecule type" value="Genomic_DNA"/>
</dbReference>
<feature type="domain" description="Xylanolytic transcriptional activator regulatory" evidence="3">
    <location>
        <begin position="184"/>
        <end position="254"/>
    </location>
</feature>
<dbReference type="SMART" id="SM00906">
    <property type="entry name" value="Fungal_trans"/>
    <property type="match status" value="1"/>
</dbReference>
<dbReference type="OrthoDB" id="103819at2759"/>
<feature type="region of interest" description="Disordered" evidence="2">
    <location>
        <begin position="471"/>
        <end position="491"/>
    </location>
</feature>